<evidence type="ECO:0000313" key="2">
    <source>
        <dbReference type="EMBL" id="EAR84188.2"/>
    </source>
</evidence>
<sequence>MPICGCCFIQHKNELDSSLVNNNLNQQEQVNQKTRNHCRVGIITKDQQKILKAHKNNKSPLQRRGFYKFLRKEGKKYVKKINKKRRKQQKHSFFFYFVFALDLCFGTIQYLITIQQSIYLIITLNVNSDRGHILLRNILNKIRNVNLFAYLIALDFQAIQSFMLRSQKRFVKENTKFLEQITFFFIIFKKGVFLKKFLYFIILLKSQPITNHQRHIQLFLFNTSLVSLHFQSKQNSARNIICMIRYLIFEVCQTLAFSYCYINYFL</sequence>
<dbReference type="AlphaFoldDB" id="Q22G38"/>
<feature type="transmembrane region" description="Helical" evidence="1">
    <location>
        <begin position="243"/>
        <end position="264"/>
    </location>
</feature>
<protein>
    <submittedName>
        <fullName evidence="2">Transmembrane protein, putative</fullName>
    </submittedName>
</protein>
<keyword evidence="1" id="KW-0472">Membrane</keyword>
<name>Q22G38_TETTS</name>
<proteinExistence type="predicted"/>
<dbReference type="GeneID" id="7835043"/>
<organism evidence="2 3">
    <name type="scientific">Tetrahymena thermophila (strain SB210)</name>
    <dbReference type="NCBI Taxonomy" id="312017"/>
    <lineage>
        <taxon>Eukaryota</taxon>
        <taxon>Sar</taxon>
        <taxon>Alveolata</taxon>
        <taxon>Ciliophora</taxon>
        <taxon>Intramacronucleata</taxon>
        <taxon>Oligohymenophorea</taxon>
        <taxon>Hymenostomatida</taxon>
        <taxon>Tetrahymenina</taxon>
        <taxon>Tetrahymenidae</taxon>
        <taxon>Tetrahymena</taxon>
    </lineage>
</organism>
<evidence type="ECO:0000256" key="1">
    <source>
        <dbReference type="SAM" id="Phobius"/>
    </source>
</evidence>
<keyword evidence="1 2" id="KW-0812">Transmembrane</keyword>
<dbReference type="HOGENOM" id="CLU_1484874_0_0_1"/>
<evidence type="ECO:0000313" key="3">
    <source>
        <dbReference type="Proteomes" id="UP000009168"/>
    </source>
</evidence>
<feature type="transmembrane region" description="Helical" evidence="1">
    <location>
        <begin position="93"/>
        <end position="112"/>
    </location>
</feature>
<dbReference type="InParanoid" id="Q22G38"/>
<accession>Q22G38</accession>
<keyword evidence="3" id="KW-1185">Reference proteome</keyword>
<dbReference type="RefSeq" id="XP_001031851.2">
    <property type="nucleotide sequence ID" value="XM_001031851.2"/>
</dbReference>
<reference evidence="3" key="1">
    <citation type="journal article" date="2006" name="PLoS Biol.">
        <title>Macronuclear genome sequence of the ciliate Tetrahymena thermophila, a model eukaryote.</title>
        <authorList>
            <person name="Eisen J.A."/>
            <person name="Coyne R.S."/>
            <person name="Wu M."/>
            <person name="Wu D."/>
            <person name="Thiagarajan M."/>
            <person name="Wortman J.R."/>
            <person name="Badger J.H."/>
            <person name="Ren Q."/>
            <person name="Amedeo P."/>
            <person name="Jones K.M."/>
            <person name="Tallon L.J."/>
            <person name="Delcher A.L."/>
            <person name="Salzberg S.L."/>
            <person name="Silva J.C."/>
            <person name="Haas B.J."/>
            <person name="Majoros W.H."/>
            <person name="Farzad M."/>
            <person name="Carlton J.M."/>
            <person name="Smith R.K. Jr."/>
            <person name="Garg J."/>
            <person name="Pearlman R.E."/>
            <person name="Karrer K.M."/>
            <person name="Sun L."/>
            <person name="Manning G."/>
            <person name="Elde N.C."/>
            <person name="Turkewitz A.P."/>
            <person name="Asai D.J."/>
            <person name="Wilkes D.E."/>
            <person name="Wang Y."/>
            <person name="Cai H."/>
            <person name="Collins K."/>
            <person name="Stewart B.A."/>
            <person name="Lee S.R."/>
            <person name="Wilamowska K."/>
            <person name="Weinberg Z."/>
            <person name="Ruzzo W.L."/>
            <person name="Wloga D."/>
            <person name="Gaertig J."/>
            <person name="Frankel J."/>
            <person name="Tsao C.-C."/>
            <person name="Gorovsky M.A."/>
            <person name="Keeling P.J."/>
            <person name="Waller R.F."/>
            <person name="Patron N.J."/>
            <person name="Cherry J.M."/>
            <person name="Stover N.A."/>
            <person name="Krieger C.J."/>
            <person name="del Toro C."/>
            <person name="Ryder H.F."/>
            <person name="Williamson S.C."/>
            <person name="Barbeau R.A."/>
            <person name="Hamilton E.P."/>
            <person name="Orias E."/>
        </authorList>
    </citation>
    <scope>NUCLEOTIDE SEQUENCE [LARGE SCALE GENOMIC DNA]</scope>
    <source>
        <strain evidence="3">SB210</strain>
    </source>
</reference>
<keyword evidence="1" id="KW-1133">Transmembrane helix</keyword>
<dbReference type="Proteomes" id="UP000009168">
    <property type="component" value="Unassembled WGS sequence"/>
</dbReference>
<dbReference type="KEGG" id="tet:TTHERM_00721190"/>
<dbReference type="EMBL" id="GG662576">
    <property type="protein sequence ID" value="EAR84188.2"/>
    <property type="molecule type" value="Genomic_DNA"/>
</dbReference>
<gene>
    <name evidence="2" type="ORF">TTHERM_00721190</name>
</gene>
<feature type="transmembrane region" description="Helical" evidence="1">
    <location>
        <begin position="183"/>
        <end position="204"/>
    </location>
</feature>